<protein>
    <submittedName>
        <fullName evidence="5">Uncharacterized protein</fullName>
    </submittedName>
</protein>
<dbReference type="EMBL" id="HBGG01022395">
    <property type="protein sequence ID" value="CAD9209375.1"/>
    <property type="molecule type" value="Transcribed_RNA"/>
</dbReference>
<reference evidence="5" key="1">
    <citation type="submission" date="2021-01" db="EMBL/GenBank/DDBJ databases">
        <authorList>
            <person name="Corre E."/>
            <person name="Pelletier E."/>
            <person name="Niang G."/>
            <person name="Scheremetjew M."/>
            <person name="Finn R."/>
            <person name="Kale V."/>
            <person name="Holt S."/>
            <person name="Cochrane G."/>
            <person name="Meng A."/>
            <person name="Brown T."/>
            <person name="Cohen L."/>
        </authorList>
    </citation>
    <scope>NUCLEOTIDE SEQUENCE</scope>
    <source>
        <strain evidence="5">PLY429</strain>
    </source>
</reference>
<feature type="signal peptide" evidence="4">
    <location>
        <begin position="1"/>
        <end position="26"/>
    </location>
</feature>
<evidence type="ECO:0000256" key="1">
    <source>
        <dbReference type="SAM" id="Coils"/>
    </source>
</evidence>
<accession>A0A6U1HZK5</accession>
<proteinExistence type="predicted"/>
<evidence type="ECO:0000313" key="5">
    <source>
        <dbReference type="EMBL" id="CAD9209374.1"/>
    </source>
</evidence>
<keyword evidence="3" id="KW-1133">Transmembrane helix</keyword>
<name>A0A6U1HZK5_9CHLO</name>
<keyword evidence="1" id="KW-0175">Coiled coil</keyword>
<feature type="compositionally biased region" description="Low complexity" evidence="2">
    <location>
        <begin position="338"/>
        <end position="359"/>
    </location>
</feature>
<feature type="coiled-coil region" evidence="1">
    <location>
        <begin position="124"/>
        <end position="169"/>
    </location>
</feature>
<dbReference type="EMBL" id="HBGG01022394">
    <property type="protein sequence ID" value="CAD9209374.1"/>
    <property type="molecule type" value="Transcribed_RNA"/>
</dbReference>
<evidence type="ECO:0000256" key="2">
    <source>
        <dbReference type="SAM" id="MobiDB-lite"/>
    </source>
</evidence>
<feature type="region of interest" description="Disordered" evidence="2">
    <location>
        <begin position="330"/>
        <end position="380"/>
    </location>
</feature>
<dbReference type="AlphaFoldDB" id="A0A6U1HZK5"/>
<keyword evidence="3" id="KW-0812">Transmembrane</keyword>
<evidence type="ECO:0000313" key="6">
    <source>
        <dbReference type="EMBL" id="CAD9209375.1"/>
    </source>
</evidence>
<sequence>MARTRVDLLCWAAMLVVLAGAHVCRAQEDGGSAAAAADAAETAAADAATASKALQGELENVRAQLSSSMEENMRLKLVEGQLSTLQPAHEALQAELSASKVAEVEAQAKLRTLGVSHTELQGLYETADASNKALQARVTDLEGQVAAERNAAVEEVAELRKRVAELEEAWLPTWLEDAVEDVREKSQTAIDVTSQKSRELYAQGAAMGKEYYSKACESTIVSDMQTHTAHYRQVGLEKAKEGVAYAQEAWKTTEAKLEPLMAEASSHATQIHMELTQFVQHKMSDNATLRPYSDHSTVSMLVTAMMVSPFIALATPVFLWLLSCCCKRAPKATRPSSTPRATAAKGGAATKPASGSDSGSMKKKKVNDPKSPVQYGQVGEVSVGGERVKYGKPMRM</sequence>
<gene>
    <name evidence="5" type="ORF">TCHU04912_LOCUS11613</name>
    <name evidence="6" type="ORF">TCHU04912_LOCUS11614</name>
</gene>
<keyword evidence="3" id="KW-0472">Membrane</keyword>
<evidence type="ECO:0000256" key="3">
    <source>
        <dbReference type="SAM" id="Phobius"/>
    </source>
</evidence>
<feature type="chain" id="PRO_5035676968" evidence="4">
    <location>
        <begin position="27"/>
        <end position="396"/>
    </location>
</feature>
<keyword evidence="4" id="KW-0732">Signal</keyword>
<feature type="transmembrane region" description="Helical" evidence="3">
    <location>
        <begin position="298"/>
        <end position="322"/>
    </location>
</feature>
<evidence type="ECO:0000256" key="4">
    <source>
        <dbReference type="SAM" id="SignalP"/>
    </source>
</evidence>
<organism evidence="5">
    <name type="scientific">Tetraselmis chuii</name>
    <dbReference type="NCBI Taxonomy" id="63592"/>
    <lineage>
        <taxon>Eukaryota</taxon>
        <taxon>Viridiplantae</taxon>
        <taxon>Chlorophyta</taxon>
        <taxon>core chlorophytes</taxon>
        <taxon>Chlorodendrophyceae</taxon>
        <taxon>Chlorodendrales</taxon>
        <taxon>Chlorodendraceae</taxon>
        <taxon>Tetraselmis</taxon>
    </lineage>
</organism>